<feature type="region of interest" description="Disordered" evidence="1">
    <location>
        <begin position="1"/>
        <end position="53"/>
    </location>
</feature>
<name>A0A7J8SFB2_GOSDV</name>
<comment type="caution">
    <text evidence="2">The sequence shown here is derived from an EMBL/GenBank/DDBJ whole genome shotgun (WGS) entry which is preliminary data.</text>
</comment>
<protein>
    <submittedName>
        <fullName evidence="2">Uncharacterized protein</fullName>
    </submittedName>
</protein>
<sequence length="53" mass="5929">MSRPPPPPPTTNKDQQHQNPSLQEINIKKEICNAVDSERRKRTAEGAFEGKAS</sequence>
<dbReference type="EMBL" id="JABFAC010000009">
    <property type="protein sequence ID" value="MBA0624595.1"/>
    <property type="molecule type" value="Genomic_DNA"/>
</dbReference>
<proteinExistence type="predicted"/>
<keyword evidence="3" id="KW-1185">Reference proteome</keyword>
<dbReference type="Proteomes" id="UP000593561">
    <property type="component" value="Unassembled WGS sequence"/>
</dbReference>
<feature type="compositionally biased region" description="Pro residues" evidence="1">
    <location>
        <begin position="1"/>
        <end position="10"/>
    </location>
</feature>
<evidence type="ECO:0000313" key="3">
    <source>
        <dbReference type="Proteomes" id="UP000593561"/>
    </source>
</evidence>
<dbReference type="AlphaFoldDB" id="A0A7J8SFB2"/>
<gene>
    <name evidence="2" type="ORF">Godav_009930</name>
</gene>
<feature type="compositionally biased region" description="Polar residues" evidence="1">
    <location>
        <begin position="11"/>
        <end position="24"/>
    </location>
</feature>
<evidence type="ECO:0000313" key="2">
    <source>
        <dbReference type="EMBL" id="MBA0624595.1"/>
    </source>
</evidence>
<evidence type="ECO:0000256" key="1">
    <source>
        <dbReference type="SAM" id="MobiDB-lite"/>
    </source>
</evidence>
<feature type="compositionally biased region" description="Basic and acidic residues" evidence="1">
    <location>
        <begin position="26"/>
        <end position="39"/>
    </location>
</feature>
<organism evidence="2 3">
    <name type="scientific">Gossypium davidsonii</name>
    <name type="common">Davidson's cotton</name>
    <name type="synonym">Gossypium klotzschianum subsp. davidsonii</name>
    <dbReference type="NCBI Taxonomy" id="34287"/>
    <lineage>
        <taxon>Eukaryota</taxon>
        <taxon>Viridiplantae</taxon>
        <taxon>Streptophyta</taxon>
        <taxon>Embryophyta</taxon>
        <taxon>Tracheophyta</taxon>
        <taxon>Spermatophyta</taxon>
        <taxon>Magnoliopsida</taxon>
        <taxon>eudicotyledons</taxon>
        <taxon>Gunneridae</taxon>
        <taxon>Pentapetalae</taxon>
        <taxon>rosids</taxon>
        <taxon>malvids</taxon>
        <taxon>Malvales</taxon>
        <taxon>Malvaceae</taxon>
        <taxon>Malvoideae</taxon>
        <taxon>Gossypium</taxon>
    </lineage>
</organism>
<reference evidence="2 3" key="1">
    <citation type="journal article" date="2019" name="Genome Biol. Evol.">
        <title>Insights into the evolution of the New World diploid cottons (Gossypium, subgenus Houzingenia) based on genome sequencing.</title>
        <authorList>
            <person name="Grover C.E."/>
            <person name="Arick M.A. 2nd"/>
            <person name="Thrash A."/>
            <person name="Conover J.L."/>
            <person name="Sanders W.S."/>
            <person name="Peterson D.G."/>
            <person name="Frelichowski J.E."/>
            <person name="Scheffler J.A."/>
            <person name="Scheffler B.E."/>
            <person name="Wendel J.F."/>
        </authorList>
    </citation>
    <scope>NUCLEOTIDE SEQUENCE [LARGE SCALE GENOMIC DNA]</scope>
    <source>
        <strain evidence="2">27</strain>
        <tissue evidence="2">Leaf</tissue>
    </source>
</reference>
<accession>A0A7J8SFB2</accession>